<dbReference type="AlphaFoldDB" id="A0A6J2JBR7"/>
<dbReference type="SUPFAM" id="SSF51735">
    <property type="entry name" value="NAD(P)-binding Rossmann-fold domains"/>
    <property type="match status" value="1"/>
</dbReference>
<dbReference type="InterPro" id="IPR002347">
    <property type="entry name" value="SDR_fam"/>
</dbReference>
<dbReference type="PANTHER" id="PTHR43975:SF2">
    <property type="entry name" value="EG:BACR7A4.14 PROTEIN-RELATED"/>
    <property type="match status" value="1"/>
</dbReference>
<dbReference type="FunFam" id="3.40.50.720:FF:000084">
    <property type="entry name" value="Short-chain dehydrogenase reductase"/>
    <property type="match status" value="1"/>
</dbReference>
<dbReference type="Proteomes" id="UP000504629">
    <property type="component" value="Unplaced"/>
</dbReference>
<dbReference type="InterPro" id="IPR036291">
    <property type="entry name" value="NAD(P)-bd_dom_sf"/>
</dbReference>
<accession>A0A6J2JBR7</accession>
<dbReference type="KEGG" id="bman:114240503"/>
<dbReference type="InterPro" id="IPR057326">
    <property type="entry name" value="KR_dom"/>
</dbReference>
<dbReference type="SMART" id="SM00822">
    <property type="entry name" value="PKS_KR"/>
    <property type="match status" value="1"/>
</dbReference>
<dbReference type="Gene3D" id="3.40.50.720">
    <property type="entry name" value="NAD(P)-binding Rossmann-like Domain"/>
    <property type="match status" value="1"/>
</dbReference>
<sequence length="251" mass="26399">MSFTNKVVLVTGGSSGIVASAAVHFAKEGAEVAIVGRNVTKLDNVARKCAQVGKKPLIIKADISKDEEAKTIVQQTIDAFGKLDVLINNAGMNKSGSLLAGNLLESYGAVTATNLRAVILITSLAAPHLIETKGNIINVSSIGGTMVPMPGFLAYCMGKASLNQFTRGIALELAPHGVRANIISPGPVLTDIRENSDNDNMSWDDFKAATALKKLGEPSEIADLMLFLASDKARSITGSNYVSDNGMLLLR</sequence>
<dbReference type="PRINTS" id="PR00080">
    <property type="entry name" value="SDRFAMILY"/>
</dbReference>
<dbReference type="PANTHER" id="PTHR43975">
    <property type="entry name" value="ZGC:101858"/>
    <property type="match status" value="1"/>
</dbReference>
<evidence type="ECO:0000313" key="3">
    <source>
        <dbReference type="Proteomes" id="UP000504629"/>
    </source>
</evidence>
<dbReference type="InterPro" id="IPR020904">
    <property type="entry name" value="Sc_DH/Rdtase_CS"/>
</dbReference>
<dbReference type="OrthoDB" id="47007at2759"/>
<evidence type="ECO:0000256" key="1">
    <source>
        <dbReference type="ARBA" id="ARBA00023002"/>
    </source>
</evidence>
<reference evidence="4" key="1">
    <citation type="submission" date="2025-08" db="UniProtKB">
        <authorList>
            <consortium name="RefSeq"/>
        </authorList>
    </citation>
    <scope>IDENTIFICATION</scope>
    <source>
        <tissue evidence="4">Silk gland</tissue>
    </source>
</reference>
<evidence type="ECO:0000313" key="4">
    <source>
        <dbReference type="RefSeq" id="XP_028026871.1"/>
    </source>
</evidence>
<keyword evidence="1" id="KW-0560">Oxidoreductase</keyword>
<evidence type="ECO:0000259" key="2">
    <source>
        <dbReference type="SMART" id="SM00822"/>
    </source>
</evidence>
<dbReference type="RefSeq" id="XP_028026871.1">
    <property type="nucleotide sequence ID" value="XM_028171070.1"/>
</dbReference>
<protein>
    <submittedName>
        <fullName evidence="4">Uncharacterized protein LOC114240503</fullName>
    </submittedName>
</protein>
<feature type="domain" description="Ketoreductase" evidence="2">
    <location>
        <begin position="6"/>
        <end position="192"/>
    </location>
</feature>
<gene>
    <name evidence="4" type="primary">LOC114240503</name>
</gene>
<dbReference type="GO" id="GO:0006629">
    <property type="term" value="P:lipid metabolic process"/>
    <property type="evidence" value="ECO:0007669"/>
    <property type="project" value="UniProtKB-ARBA"/>
</dbReference>
<dbReference type="PROSITE" id="PS00061">
    <property type="entry name" value="ADH_SHORT"/>
    <property type="match status" value="1"/>
</dbReference>
<dbReference type="PRINTS" id="PR00081">
    <property type="entry name" value="GDHRDH"/>
</dbReference>
<proteinExistence type="predicted"/>
<dbReference type="Pfam" id="PF13561">
    <property type="entry name" value="adh_short_C2"/>
    <property type="match status" value="1"/>
</dbReference>
<name>A0A6J2JBR7_BOMMA</name>
<dbReference type="GO" id="GO:0016491">
    <property type="term" value="F:oxidoreductase activity"/>
    <property type="evidence" value="ECO:0007669"/>
    <property type="project" value="UniProtKB-KW"/>
</dbReference>
<keyword evidence="3" id="KW-1185">Reference proteome</keyword>
<organism evidence="3 4">
    <name type="scientific">Bombyx mandarina</name>
    <name type="common">Wild silk moth</name>
    <name type="synonym">Wild silkworm</name>
    <dbReference type="NCBI Taxonomy" id="7092"/>
    <lineage>
        <taxon>Eukaryota</taxon>
        <taxon>Metazoa</taxon>
        <taxon>Ecdysozoa</taxon>
        <taxon>Arthropoda</taxon>
        <taxon>Hexapoda</taxon>
        <taxon>Insecta</taxon>
        <taxon>Pterygota</taxon>
        <taxon>Neoptera</taxon>
        <taxon>Endopterygota</taxon>
        <taxon>Lepidoptera</taxon>
        <taxon>Glossata</taxon>
        <taxon>Ditrysia</taxon>
        <taxon>Bombycoidea</taxon>
        <taxon>Bombycidae</taxon>
        <taxon>Bombycinae</taxon>
        <taxon>Bombyx</taxon>
    </lineage>
</organism>
<dbReference type="GeneID" id="114240503"/>